<reference evidence="2" key="2">
    <citation type="journal article" date="2015" name="Data Brief">
        <title>Shoot transcriptome of the giant reed, Arundo donax.</title>
        <authorList>
            <person name="Barrero R.A."/>
            <person name="Guerrero F.D."/>
            <person name="Moolhuijzen P."/>
            <person name="Goolsby J.A."/>
            <person name="Tidwell J."/>
            <person name="Bellgard S.E."/>
            <person name="Bellgard M.I."/>
        </authorList>
    </citation>
    <scope>NUCLEOTIDE SEQUENCE</scope>
    <source>
        <tissue evidence="2">Shoot tissue taken approximately 20 cm above the soil surface</tissue>
    </source>
</reference>
<feature type="compositionally biased region" description="Gly residues" evidence="1">
    <location>
        <begin position="39"/>
        <end position="48"/>
    </location>
</feature>
<evidence type="ECO:0000256" key="1">
    <source>
        <dbReference type="SAM" id="MobiDB-lite"/>
    </source>
</evidence>
<dbReference type="AlphaFoldDB" id="A0A0A8XUF7"/>
<reference evidence="2" key="1">
    <citation type="submission" date="2014-09" db="EMBL/GenBank/DDBJ databases">
        <authorList>
            <person name="Magalhaes I.L.F."/>
            <person name="Oliveira U."/>
            <person name="Santos F.R."/>
            <person name="Vidigal T.H.D.A."/>
            <person name="Brescovit A.D."/>
            <person name="Santos A.J."/>
        </authorList>
    </citation>
    <scope>NUCLEOTIDE SEQUENCE</scope>
    <source>
        <tissue evidence="2">Shoot tissue taken approximately 20 cm above the soil surface</tissue>
    </source>
</reference>
<evidence type="ECO:0000313" key="2">
    <source>
        <dbReference type="EMBL" id="JAD15347.1"/>
    </source>
</evidence>
<sequence length="48" mass="5169">MRGICGWWAEVRKTKGGGREPQEPAAVAAGRRQIRSGRARGGSEGFAR</sequence>
<accession>A0A0A8XUF7</accession>
<protein>
    <submittedName>
        <fullName evidence="2">Uncharacterized protein</fullName>
    </submittedName>
</protein>
<organism evidence="2">
    <name type="scientific">Arundo donax</name>
    <name type="common">Giant reed</name>
    <name type="synonym">Donax arundinaceus</name>
    <dbReference type="NCBI Taxonomy" id="35708"/>
    <lineage>
        <taxon>Eukaryota</taxon>
        <taxon>Viridiplantae</taxon>
        <taxon>Streptophyta</taxon>
        <taxon>Embryophyta</taxon>
        <taxon>Tracheophyta</taxon>
        <taxon>Spermatophyta</taxon>
        <taxon>Magnoliopsida</taxon>
        <taxon>Liliopsida</taxon>
        <taxon>Poales</taxon>
        <taxon>Poaceae</taxon>
        <taxon>PACMAD clade</taxon>
        <taxon>Arundinoideae</taxon>
        <taxon>Arundineae</taxon>
        <taxon>Arundo</taxon>
    </lineage>
</organism>
<proteinExistence type="predicted"/>
<feature type="region of interest" description="Disordered" evidence="1">
    <location>
        <begin position="14"/>
        <end position="48"/>
    </location>
</feature>
<name>A0A0A8XUF7_ARUDO</name>
<dbReference type="EMBL" id="GBRH01282548">
    <property type="protein sequence ID" value="JAD15347.1"/>
    <property type="molecule type" value="Transcribed_RNA"/>
</dbReference>